<dbReference type="WBParaSite" id="jg21288">
    <property type="protein sequence ID" value="jg21288"/>
    <property type="gene ID" value="jg21288"/>
</dbReference>
<reference evidence="2" key="1">
    <citation type="submission" date="2022-11" db="UniProtKB">
        <authorList>
            <consortium name="WormBaseParasite"/>
        </authorList>
    </citation>
    <scope>IDENTIFICATION</scope>
</reference>
<dbReference type="Proteomes" id="UP000887574">
    <property type="component" value="Unplaced"/>
</dbReference>
<organism evidence="1 2">
    <name type="scientific">Ditylenchus dipsaci</name>
    <dbReference type="NCBI Taxonomy" id="166011"/>
    <lineage>
        <taxon>Eukaryota</taxon>
        <taxon>Metazoa</taxon>
        <taxon>Ecdysozoa</taxon>
        <taxon>Nematoda</taxon>
        <taxon>Chromadorea</taxon>
        <taxon>Rhabditida</taxon>
        <taxon>Tylenchina</taxon>
        <taxon>Tylenchomorpha</taxon>
        <taxon>Sphaerularioidea</taxon>
        <taxon>Anguinidae</taxon>
        <taxon>Anguininae</taxon>
        <taxon>Ditylenchus</taxon>
    </lineage>
</organism>
<evidence type="ECO:0000313" key="1">
    <source>
        <dbReference type="Proteomes" id="UP000887574"/>
    </source>
</evidence>
<accession>A0A915DNN1</accession>
<protein>
    <submittedName>
        <fullName evidence="2">Uncharacterized protein</fullName>
    </submittedName>
</protein>
<evidence type="ECO:0000313" key="2">
    <source>
        <dbReference type="WBParaSite" id="jg21288"/>
    </source>
</evidence>
<proteinExistence type="predicted"/>
<keyword evidence="1" id="KW-1185">Reference proteome</keyword>
<dbReference type="AlphaFoldDB" id="A0A915DNN1"/>
<sequence>MDRVSDGEQGEIDILLTRAFATGNIAANFLDNPFFNQMMNKMRLSYKLPTRKYQYSKLLIPTEFERVKRNLEEAT</sequence>
<name>A0A915DNN1_9BILA</name>